<dbReference type="CDD" id="cd05380">
    <property type="entry name" value="CAP_euk"/>
    <property type="match status" value="1"/>
</dbReference>
<dbReference type="GeneID" id="95989927"/>
<feature type="chain" id="PRO_5046145598" description="SCP domain-containing protein" evidence="1">
    <location>
        <begin position="20"/>
        <end position="190"/>
    </location>
</feature>
<evidence type="ECO:0000313" key="3">
    <source>
        <dbReference type="EMBL" id="KAL1405258.1"/>
    </source>
</evidence>
<dbReference type="Gene3D" id="3.40.33.10">
    <property type="entry name" value="CAP"/>
    <property type="match status" value="1"/>
</dbReference>
<dbReference type="SUPFAM" id="SSF55797">
    <property type="entry name" value="PR-1-like"/>
    <property type="match status" value="1"/>
</dbReference>
<sequence length="190" mass="20469">MKLALLVSALAALAAPAAAQAPDPSAVRLTTDSTAEDVAGTSAASQSILSYHNNLRGQWSAPPVIWDAELAQAAKDATAQCQFGGNDGGKLGWVTWYWAGSWGRRPRFNALDASQYWARTADQHKNGGGNNFDSFAIGVWKNQEAIGCAWKRDCQRGGWQGNSMTWLCLYDNQWDGTDANAKENVGPYKG</sequence>
<organism evidence="3 4">
    <name type="scientific">Vanrija albida</name>
    <dbReference type="NCBI Taxonomy" id="181172"/>
    <lineage>
        <taxon>Eukaryota</taxon>
        <taxon>Fungi</taxon>
        <taxon>Dikarya</taxon>
        <taxon>Basidiomycota</taxon>
        <taxon>Agaricomycotina</taxon>
        <taxon>Tremellomycetes</taxon>
        <taxon>Trichosporonales</taxon>
        <taxon>Trichosporonaceae</taxon>
        <taxon>Vanrija</taxon>
    </lineage>
</organism>
<comment type="caution">
    <text evidence="3">The sequence shown here is derived from an EMBL/GenBank/DDBJ whole genome shotgun (WGS) entry which is preliminary data.</text>
</comment>
<dbReference type="InterPro" id="IPR014044">
    <property type="entry name" value="CAP_dom"/>
</dbReference>
<dbReference type="InterPro" id="IPR035940">
    <property type="entry name" value="CAP_sf"/>
</dbReference>
<proteinExistence type="predicted"/>
<dbReference type="EMBL" id="JBBXJM010000007">
    <property type="protein sequence ID" value="KAL1405258.1"/>
    <property type="molecule type" value="Genomic_DNA"/>
</dbReference>
<gene>
    <name evidence="3" type="ORF">Q8F55_008884</name>
</gene>
<evidence type="ECO:0000313" key="4">
    <source>
        <dbReference type="Proteomes" id="UP001565368"/>
    </source>
</evidence>
<keyword evidence="1" id="KW-0732">Signal</keyword>
<protein>
    <recommendedName>
        <fullName evidence="2">SCP domain-containing protein</fullName>
    </recommendedName>
</protein>
<dbReference type="Proteomes" id="UP001565368">
    <property type="component" value="Unassembled WGS sequence"/>
</dbReference>
<feature type="signal peptide" evidence="1">
    <location>
        <begin position="1"/>
        <end position="19"/>
    </location>
</feature>
<dbReference type="SMART" id="SM00198">
    <property type="entry name" value="SCP"/>
    <property type="match status" value="1"/>
</dbReference>
<dbReference type="RefSeq" id="XP_069205202.1">
    <property type="nucleotide sequence ID" value="XM_069357265.1"/>
</dbReference>
<name>A0ABR3PT05_9TREE</name>
<keyword evidence="4" id="KW-1185">Reference proteome</keyword>
<evidence type="ECO:0000259" key="2">
    <source>
        <dbReference type="SMART" id="SM00198"/>
    </source>
</evidence>
<accession>A0ABR3PT05</accession>
<dbReference type="Pfam" id="PF00188">
    <property type="entry name" value="CAP"/>
    <property type="match status" value="1"/>
</dbReference>
<evidence type="ECO:0000256" key="1">
    <source>
        <dbReference type="SAM" id="SignalP"/>
    </source>
</evidence>
<feature type="domain" description="SCP" evidence="2">
    <location>
        <begin position="43"/>
        <end position="165"/>
    </location>
</feature>
<reference evidence="3 4" key="1">
    <citation type="submission" date="2023-08" db="EMBL/GenBank/DDBJ databases">
        <title>Annotated Genome Sequence of Vanrija albida AlHP1.</title>
        <authorList>
            <person name="Herzog R."/>
        </authorList>
    </citation>
    <scope>NUCLEOTIDE SEQUENCE [LARGE SCALE GENOMIC DNA]</scope>
    <source>
        <strain evidence="3 4">AlHP1</strain>
    </source>
</reference>